<keyword evidence="2 5" id="KW-0812">Transmembrane</keyword>
<dbReference type="Gramene" id="Pav_sc0000667.1_g110.1.mk:mrna">
    <property type="protein sequence ID" value="Pav_sc0000667.1_g110.1.mk:CDS:1"/>
    <property type="gene ID" value="Pav_sc0000667.1_g110.1.mk"/>
</dbReference>
<keyword evidence="4 5" id="KW-0472">Membrane</keyword>
<dbReference type="GO" id="GO:0009506">
    <property type="term" value="C:plasmodesma"/>
    <property type="evidence" value="ECO:0007669"/>
    <property type="project" value="TreeGrafter"/>
</dbReference>
<feature type="transmembrane region" description="Helical" evidence="5">
    <location>
        <begin position="41"/>
        <end position="67"/>
    </location>
</feature>
<comment type="subcellular location">
    <subcellularLocation>
        <location evidence="1">Membrane</location>
        <topology evidence="1">Single-pass membrane protein</topology>
    </subcellularLocation>
</comment>
<name>A0A6P5SIU5_PRUAV</name>
<dbReference type="Proteomes" id="UP000515124">
    <property type="component" value="Unplaced"/>
</dbReference>
<dbReference type="Pfam" id="PF03168">
    <property type="entry name" value="LEA_2"/>
    <property type="match status" value="1"/>
</dbReference>
<feature type="domain" description="Late embryogenesis abundant protein LEA-2 subgroup" evidence="6">
    <location>
        <begin position="100"/>
        <end position="198"/>
    </location>
</feature>
<dbReference type="KEGG" id="pavi:110759151"/>
<protein>
    <submittedName>
        <fullName evidence="8">NDR1/HIN1-like protein 3</fullName>
    </submittedName>
</protein>
<keyword evidence="7" id="KW-1185">Reference proteome</keyword>
<evidence type="ECO:0000256" key="3">
    <source>
        <dbReference type="ARBA" id="ARBA00022989"/>
    </source>
</evidence>
<dbReference type="RefSeq" id="XP_021816880.1">
    <property type="nucleotide sequence ID" value="XM_021961188.1"/>
</dbReference>
<evidence type="ECO:0000313" key="7">
    <source>
        <dbReference type="Proteomes" id="UP000515124"/>
    </source>
</evidence>
<dbReference type="GO" id="GO:0005886">
    <property type="term" value="C:plasma membrane"/>
    <property type="evidence" value="ECO:0007669"/>
    <property type="project" value="TreeGrafter"/>
</dbReference>
<evidence type="ECO:0000259" key="6">
    <source>
        <dbReference type="Pfam" id="PF03168"/>
    </source>
</evidence>
<organism evidence="7 8">
    <name type="scientific">Prunus avium</name>
    <name type="common">Cherry</name>
    <name type="synonym">Cerasus avium</name>
    <dbReference type="NCBI Taxonomy" id="42229"/>
    <lineage>
        <taxon>Eukaryota</taxon>
        <taxon>Viridiplantae</taxon>
        <taxon>Streptophyta</taxon>
        <taxon>Embryophyta</taxon>
        <taxon>Tracheophyta</taxon>
        <taxon>Spermatophyta</taxon>
        <taxon>Magnoliopsida</taxon>
        <taxon>eudicotyledons</taxon>
        <taxon>Gunneridae</taxon>
        <taxon>Pentapetalae</taxon>
        <taxon>rosids</taxon>
        <taxon>fabids</taxon>
        <taxon>Rosales</taxon>
        <taxon>Rosaceae</taxon>
        <taxon>Amygdaloideae</taxon>
        <taxon>Amygdaleae</taxon>
        <taxon>Prunus</taxon>
    </lineage>
</organism>
<evidence type="ECO:0000256" key="2">
    <source>
        <dbReference type="ARBA" id="ARBA00022692"/>
    </source>
</evidence>
<dbReference type="InterPro" id="IPR044839">
    <property type="entry name" value="NDR1-like"/>
</dbReference>
<gene>
    <name evidence="8" type="primary">LOC110759151</name>
</gene>
<keyword evidence="3 5" id="KW-1133">Transmembrane helix</keyword>
<dbReference type="GeneID" id="110759151"/>
<dbReference type="PANTHER" id="PTHR31415">
    <property type="entry name" value="OS05G0367900 PROTEIN"/>
    <property type="match status" value="1"/>
</dbReference>
<accession>A0A6P5SIU5</accession>
<dbReference type="AlphaFoldDB" id="A0A6P5SIU5"/>
<evidence type="ECO:0000256" key="4">
    <source>
        <dbReference type="ARBA" id="ARBA00023136"/>
    </source>
</evidence>
<dbReference type="PANTHER" id="PTHR31415:SF4">
    <property type="entry name" value="NDR1_HIN1-LIKE PROTEIN 3"/>
    <property type="match status" value="1"/>
</dbReference>
<evidence type="ECO:0000313" key="8">
    <source>
        <dbReference type="RefSeq" id="XP_021816880.1"/>
    </source>
</evidence>
<sequence length="233" mass="26322">MSEKQAHLNGAYYGPSIPPKSQAYHRPGRGSDPLGCCCSCIFGLIFKLIMTAVVMVGLAVLIFWLIVRPNRIKFHVTDAHLTQFNFSNDNTLHYNLALNVTIRNPNKKIGVYYDRIEARAIYEDQRFSTFTSTTPFYQGHKKTNVVNPVFQGQQVIPDTKALSKYNEQKSSGGVYEIDVKLYLRVRFKFGLIKTGKFKPRIKCGLKVPLTQNGTSSGGTFETTKCDVDYFKSI</sequence>
<reference evidence="8" key="1">
    <citation type="submission" date="2025-08" db="UniProtKB">
        <authorList>
            <consortium name="RefSeq"/>
        </authorList>
    </citation>
    <scope>IDENTIFICATION</scope>
</reference>
<dbReference type="GO" id="GO:0098542">
    <property type="term" value="P:defense response to other organism"/>
    <property type="evidence" value="ECO:0007669"/>
    <property type="project" value="InterPro"/>
</dbReference>
<evidence type="ECO:0000256" key="1">
    <source>
        <dbReference type="ARBA" id="ARBA00004167"/>
    </source>
</evidence>
<proteinExistence type="predicted"/>
<dbReference type="InterPro" id="IPR004864">
    <property type="entry name" value="LEA_2"/>
</dbReference>
<evidence type="ECO:0000256" key="5">
    <source>
        <dbReference type="SAM" id="Phobius"/>
    </source>
</evidence>